<dbReference type="RefSeq" id="XP_033571512.1">
    <property type="nucleotide sequence ID" value="XM_033717084.1"/>
</dbReference>
<evidence type="ECO:0000256" key="2">
    <source>
        <dbReference type="ARBA" id="ARBA00023163"/>
    </source>
</evidence>
<evidence type="ECO:0000313" key="7">
    <source>
        <dbReference type="RefSeq" id="XP_033571512.1"/>
    </source>
</evidence>
<dbReference type="Gene3D" id="4.10.240.10">
    <property type="entry name" value="Zn(2)-C6 fungal-type DNA-binding domain"/>
    <property type="match status" value="1"/>
</dbReference>
<dbReference type="GO" id="GO:0008270">
    <property type="term" value="F:zinc ion binding"/>
    <property type="evidence" value="ECO:0007669"/>
    <property type="project" value="InterPro"/>
</dbReference>
<keyword evidence="3" id="KW-0539">Nucleus</keyword>
<dbReference type="InterPro" id="IPR001138">
    <property type="entry name" value="Zn2Cys6_DnaBD"/>
</dbReference>
<dbReference type="CDD" id="cd00067">
    <property type="entry name" value="GAL4"/>
    <property type="match status" value="1"/>
</dbReference>
<sequence length="614" mass="68571">MDGSEPKRRKVRKGTQNCWECRRRKVRCIFAATEAVCENCRRRGTACLSQEYPDEPMPSAGSIPVETRLGRVEQLVERLYEELSRALTAAWPSQRDIDIICTLPVGLSAHLHGGICTPYSSSMRWDPPSPREMLKLPPPGSHPVLIARKLLVLGTFLQGVLPSAIQELTDLGSSYHDVMSHVVESAIRLVTTNEDLIRSVEGLECIMIEAEYQNYAGNLHRAWMAMRRATTVAQMMALHRGLNSPSLKILTQEMRAIFNPDQICFRLVEMDRYLSLMLGLPCTSLEARFASSESLKGCQPIDRMQRIHCTMADRILQRNENNLSETHDIDTLLQKAAAEMPPQWWLIPDLSASNMGGTEVLHETIRLMDQFSHYHLLIRLHLPYMLRSSPDHRYDHSKITAVNVSRETLARFVAFRTSNPAHFYCRGTDFLAFISTTVLCLAHLESRGRRQGLALNSNPGAVFSFLAHSRPSDRGIMERTLEIIESMARAGTDAIASKIARILRPLLAIEANAVSGTSYSINSSTGDEEELEYHGKLSNGGKGLHVHIPYFGTINFERGAISKSFPVGAGVAGVEDDDWDLQGVDVALFDSLFRGTTIPDAVEEEAWTQWAGNG</sequence>
<dbReference type="GeneID" id="54457977"/>
<dbReference type="PROSITE" id="PS50048">
    <property type="entry name" value="ZN2_CY6_FUNGAL_2"/>
    <property type="match status" value="1"/>
</dbReference>
<dbReference type="AlphaFoldDB" id="A0A6A6Y7M2"/>
<feature type="domain" description="Zn(2)-C6 fungal-type" evidence="4">
    <location>
        <begin position="17"/>
        <end position="47"/>
    </location>
</feature>
<dbReference type="Pfam" id="PF00172">
    <property type="entry name" value="Zn_clus"/>
    <property type="match status" value="1"/>
</dbReference>
<organism evidence="5">
    <name type="scientific">Mytilinidion resinicola</name>
    <dbReference type="NCBI Taxonomy" id="574789"/>
    <lineage>
        <taxon>Eukaryota</taxon>
        <taxon>Fungi</taxon>
        <taxon>Dikarya</taxon>
        <taxon>Ascomycota</taxon>
        <taxon>Pezizomycotina</taxon>
        <taxon>Dothideomycetes</taxon>
        <taxon>Pleosporomycetidae</taxon>
        <taxon>Mytilinidiales</taxon>
        <taxon>Mytilinidiaceae</taxon>
        <taxon>Mytilinidion</taxon>
    </lineage>
</organism>
<reference evidence="5 7" key="1">
    <citation type="journal article" date="2020" name="Stud. Mycol.">
        <title>101 Dothideomycetes genomes: a test case for predicting lifestyles and emergence of pathogens.</title>
        <authorList>
            <person name="Haridas S."/>
            <person name="Albert R."/>
            <person name="Binder M."/>
            <person name="Bloem J."/>
            <person name="Labutti K."/>
            <person name="Salamov A."/>
            <person name="Andreopoulos B."/>
            <person name="Baker S."/>
            <person name="Barry K."/>
            <person name="Bills G."/>
            <person name="Bluhm B."/>
            <person name="Cannon C."/>
            <person name="Castanera R."/>
            <person name="Culley D."/>
            <person name="Daum C."/>
            <person name="Ezra D."/>
            <person name="Gonzalez J."/>
            <person name="Henrissat B."/>
            <person name="Kuo A."/>
            <person name="Liang C."/>
            <person name="Lipzen A."/>
            <person name="Lutzoni F."/>
            <person name="Magnuson J."/>
            <person name="Mondo S."/>
            <person name="Nolan M."/>
            <person name="Ohm R."/>
            <person name="Pangilinan J."/>
            <person name="Park H.-J."/>
            <person name="Ramirez L."/>
            <person name="Alfaro M."/>
            <person name="Sun H."/>
            <person name="Tritt A."/>
            <person name="Yoshinaga Y."/>
            <person name="Zwiers L.-H."/>
            <person name="Turgeon B."/>
            <person name="Goodwin S."/>
            <person name="Spatafora J."/>
            <person name="Crous P."/>
            <person name="Grigoriev I."/>
        </authorList>
    </citation>
    <scope>NUCLEOTIDE SEQUENCE</scope>
    <source>
        <strain evidence="5 7">CBS 304.34</strain>
    </source>
</reference>
<evidence type="ECO:0000313" key="5">
    <source>
        <dbReference type="EMBL" id="KAF2804548.1"/>
    </source>
</evidence>
<dbReference type="GO" id="GO:0000981">
    <property type="term" value="F:DNA-binding transcription factor activity, RNA polymerase II-specific"/>
    <property type="evidence" value="ECO:0007669"/>
    <property type="project" value="InterPro"/>
</dbReference>
<reference evidence="7" key="3">
    <citation type="submission" date="2025-04" db="UniProtKB">
        <authorList>
            <consortium name="RefSeq"/>
        </authorList>
    </citation>
    <scope>IDENTIFICATION</scope>
    <source>
        <strain evidence="7">CBS 304.34</strain>
    </source>
</reference>
<evidence type="ECO:0000256" key="3">
    <source>
        <dbReference type="ARBA" id="ARBA00023242"/>
    </source>
</evidence>
<protein>
    <recommendedName>
        <fullName evidence="4">Zn(2)-C6 fungal-type domain-containing protein</fullName>
    </recommendedName>
</protein>
<dbReference type="CDD" id="cd12148">
    <property type="entry name" value="fungal_TF_MHR"/>
    <property type="match status" value="1"/>
</dbReference>
<keyword evidence="1" id="KW-0805">Transcription regulation</keyword>
<dbReference type="SMART" id="SM00066">
    <property type="entry name" value="GAL4"/>
    <property type="match status" value="1"/>
</dbReference>
<keyword evidence="2" id="KW-0804">Transcription</keyword>
<dbReference type="SUPFAM" id="SSF57701">
    <property type="entry name" value="Zn2/Cys6 DNA-binding domain"/>
    <property type="match status" value="1"/>
</dbReference>
<dbReference type="PANTHER" id="PTHR47840">
    <property type="entry name" value="ZN(II)2CYS6 TRANSCRIPTION FACTOR (EUROFUNG)-RELATED"/>
    <property type="match status" value="1"/>
</dbReference>
<name>A0A6A6Y7M2_9PEZI</name>
<keyword evidence="6" id="KW-1185">Reference proteome</keyword>
<evidence type="ECO:0000259" key="4">
    <source>
        <dbReference type="PROSITE" id="PS50048"/>
    </source>
</evidence>
<dbReference type="EMBL" id="MU003712">
    <property type="protein sequence ID" value="KAF2804548.1"/>
    <property type="molecule type" value="Genomic_DNA"/>
</dbReference>
<accession>A0A6A6Y7M2</accession>
<reference evidence="7" key="2">
    <citation type="submission" date="2020-04" db="EMBL/GenBank/DDBJ databases">
        <authorList>
            <consortium name="NCBI Genome Project"/>
        </authorList>
    </citation>
    <scope>NUCLEOTIDE SEQUENCE</scope>
    <source>
        <strain evidence="7">CBS 304.34</strain>
    </source>
</reference>
<dbReference type="PANTHER" id="PTHR47840:SF1">
    <property type="entry name" value="ZN(II)2CYS6 TRANSCRIPTION FACTOR (EUROFUNG)"/>
    <property type="match status" value="1"/>
</dbReference>
<gene>
    <name evidence="5 7" type="ORF">BDZ99DRAFT_425309</name>
</gene>
<dbReference type="InterPro" id="IPR036864">
    <property type="entry name" value="Zn2-C6_fun-type_DNA-bd_sf"/>
</dbReference>
<dbReference type="Proteomes" id="UP000504636">
    <property type="component" value="Unplaced"/>
</dbReference>
<evidence type="ECO:0000256" key="1">
    <source>
        <dbReference type="ARBA" id="ARBA00023015"/>
    </source>
</evidence>
<proteinExistence type="predicted"/>
<dbReference type="OrthoDB" id="5392779at2759"/>
<evidence type="ECO:0000313" key="6">
    <source>
        <dbReference type="Proteomes" id="UP000504636"/>
    </source>
</evidence>